<dbReference type="EMBL" id="CP056072">
    <property type="protein sequence ID" value="UKK02778.2"/>
    <property type="molecule type" value="Genomic_DNA"/>
</dbReference>
<feature type="compositionally biased region" description="Low complexity" evidence="2">
    <location>
        <begin position="1268"/>
        <end position="1279"/>
    </location>
</feature>
<feature type="domain" description="FH2" evidence="3">
    <location>
        <begin position="1295"/>
        <end position="1693"/>
    </location>
</feature>
<dbReference type="GO" id="GO:0005737">
    <property type="term" value="C:cytoplasm"/>
    <property type="evidence" value="ECO:0007669"/>
    <property type="project" value="TreeGrafter"/>
</dbReference>
<evidence type="ECO:0000313" key="5">
    <source>
        <dbReference type="Proteomes" id="UP000244811"/>
    </source>
</evidence>
<evidence type="ECO:0000259" key="3">
    <source>
        <dbReference type="PROSITE" id="PS51444"/>
    </source>
</evidence>
<dbReference type="Pfam" id="PF02181">
    <property type="entry name" value="FH2"/>
    <property type="match status" value="1"/>
</dbReference>
<dbReference type="Proteomes" id="UP000244811">
    <property type="component" value="Chromosome 4"/>
</dbReference>
<proteinExistence type="predicted"/>
<keyword evidence="1" id="KW-0802">TPR repeat</keyword>
<dbReference type="Gene3D" id="1.20.58.2220">
    <property type="entry name" value="Formin, FH2 domain"/>
    <property type="match status" value="1"/>
</dbReference>
<feature type="compositionally biased region" description="Polar residues" evidence="2">
    <location>
        <begin position="1004"/>
        <end position="1024"/>
    </location>
</feature>
<dbReference type="GO" id="GO:0030866">
    <property type="term" value="P:cortical actin cytoskeleton organization"/>
    <property type="evidence" value="ECO:0007669"/>
    <property type="project" value="TreeGrafter"/>
</dbReference>
<sequence length="1724" mass="193369">MEYLDTLKFSSLDASTIHSLNVASRLTDLPMNNDSNISPNALGMSVKMDLAKRRSTQTQAERQTMYAGNFNRTNLKGMSDEISEAANIMKKLNNSSSSLLYREALATRMRLRTMALKNFSKHNYSDALLEAHYSLLLAKKFHLQTRNTPLCGEMAMELLILSKCYSHIGHFNKGREHLAEFKFLVENTLLGYTNGEQSLSEDAKYAIIECDKKLFLNIVYLLAEILTGYGMWEDAEVFFSKYLTLYTQIYGETDVGLSNALNSVCIYMLKSKQYFKALPLCIKSLNILNNHYGDYESDTPNMRVADAYNNLGIVYRLMENPVDAIQQFFKAIDMKMRILDDRNHPAIQDIFLSIGCCLHVLGHFTTAAAIYREVYVTRSDTFGNNHSSTIAVKQLLEDLENDILLKSKSNKDEEHKIDEKNKVDKETEVKESVPLRTTPTPYVDVSRITALYSTKLENVKSKHAKIDICDEVLYPTDRLVDLSKKLNLEVQNLPVINVPMLSRGTLYMKDGLPAMSLNPDAEDMLRRWGFNPPTVDFYGEFDKTFLTEDGISLYIPIVDETKNLLMGYHDKPLYVPNPAVYHTAKQQSRIKNSLMFQFKTMNGADAKHALNVGKTRNFDNLLTKDSKESLKIGSFLTKDPVGPAELKPSSNKSEMSPESGPNDMDKHGSSSFMSEGPDRKQSGSSSQDSVKSRIVEFERMKSESVKETPKVVEEPIETVTMSELLKNRVKNPQNNKFLAKIGALQNINVKKVSPEFKSSMLKKSTTAVKMAKQITKKVAFKELHPTPKHKSMMTTTSDIDDNETVIDVDFIGQTNITDVNMDYFNINAFDNRKDNKGITEYDDDSTLVNINSPFLSGTNDFNKLRMVSHGQNFEIDVKERMNGVSNISELESDDDTVISNQTPISCSETPMSSDYESFNDYSLTNMVFTAPLTGASMEVDRPLSHFTMTRVASSPVVEQKLPIIIRDRNDVLPVEVARRVKMIRTNVDTLLNNFSDEINEESKTGPNESANKNEVSPSENVSNTDDNKAPVMNSLTTKTPGAKLVPPPKITPKVPGATIPPAPKVLDTSGKSSTTSGHSTTGTTDGVNDKDSEGGYLHNKNMCVLLDSEGNELAYVPWTIDLVSLSLARSCLQEDFLNRYAFLAKVNKDFLKKKQFTFGVETDEERKKNELLLCRMLLAGQGLEELGFAKIASSIQAISKDLTGGLTFKVPNSVLENMKQQQQLLEKQQKELEEKRKKKEEEVSKKEVAAKKTPPPPGGKKAPPPPGGKKAPPLLKGKGPPVPPGKKGMGKAAKKAPVKAVESNVRRFFWDPIFGDDAKDTMFTKQMIAPKVESANIEESFAKAAPKQKDKAQESKPKFIQLLPDSKRSYNMNIGLSKFSKHTFNEIREAIVHLDPNILTTEATESLLLLLPNNEELSIVSEFVKSGGDLSVVDKPEQFVASLVGIPIMKQRLECHQTALTFKDNYNEIYGPLETILDSCEAVMSSMKLNILSNVILSVGNTLNEGDPKKGNAEGFKPTTYPKLNDFRTTTKPSKTLLQYICDIVGEEDETVLDLLDDLRCLDAASKVDAVVLDEKMNRFKNDLTKIKNAINLAQNAKSDYKDHFPSIMNEFLRDAEPKVNSLAKHHQDVMATFKETVRFSGYTEKEVDKVKPNELFKYIWSFAQSVEQCRKQREEARKKMEKKALSQSKAEEKKQAKQQPKNTKMTAVPKLLNNDMVNIVKSI</sequence>
<feature type="region of interest" description="Disordered" evidence="2">
    <location>
        <begin position="1230"/>
        <end position="1297"/>
    </location>
</feature>
<feature type="compositionally biased region" description="Basic residues" evidence="2">
    <location>
        <begin position="1288"/>
        <end position="1297"/>
    </location>
</feature>
<dbReference type="InterPro" id="IPR042201">
    <property type="entry name" value="FH2_Formin_sf"/>
</dbReference>
<name>A0A976ME95_THEOR</name>
<feature type="region of interest" description="Disordered" evidence="2">
    <location>
        <begin position="634"/>
        <end position="691"/>
    </location>
</feature>
<feature type="compositionally biased region" description="Basic and acidic residues" evidence="2">
    <location>
        <begin position="1679"/>
        <end position="1696"/>
    </location>
</feature>
<dbReference type="PROSITE" id="PS51444">
    <property type="entry name" value="FH2"/>
    <property type="match status" value="1"/>
</dbReference>
<dbReference type="InterPro" id="IPR019734">
    <property type="entry name" value="TPR_rpt"/>
</dbReference>
<dbReference type="InterPro" id="IPR011990">
    <property type="entry name" value="TPR-like_helical_dom_sf"/>
</dbReference>
<feature type="repeat" description="TPR" evidence="1">
    <location>
        <begin position="305"/>
        <end position="338"/>
    </location>
</feature>
<dbReference type="SMART" id="SM00498">
    <property type="entry name" value="FH2"/>
    <property type="match status" value="1"/>
</dbReference>
<feature type="compositionally biased region" description="Low complexity" evidence="2">
    <location>
        <begin position="1068"/>
        <end position="1084"/>
    </location>
</feature>
<protein>
    <recommendedName>
        <fullName evidence="3">FH2 domain-containing protein</fullName>
    </recommendedName>
</protein>
<dbReference type="Gene3D" id="1.25.40.10">
    <property type="entry name" value="Tetratricopeptide repeat domain"/>
    <property type="match status" value="1"/>
</dbReference>
<dbReference type="InterPro" id="IPR015425">
    <property type="entry name" value="FH2_Formin"/>
</dbReference>
<dbReference type="PROSITE" id="PS50005">
    <property type="entry name" value="TPR"/>
    <property type="match status" value="1"/>
</dbReference>
<gene>
    <name evidence="4" type="ORF">MACK_002875</name>
</gene>
<dbReference type="PANTHER" id="PTHR45920">
    <property type="entry name" value="FORMIN HOMOLOGY 2 DOMAIN CONTAINING, ISOFORM I"/>
    <property type="match status" value="1"/>
</dbReference>
<dbReference type="SUPFAM" id="SSF101447">
    <property type="entry name" value="Formin homology 2 domain (FH2 domain)"/>
    <property type="match status" value="1"/>
</dbReference>
<reference evidence="4" key="1">
    <citation type="submission" date="2022-07" db="EMBL/GenBank/DDBJ databases">
        <title>Evaluation of T. orientalis genome assembly methods using nanopore sequencing and analysis of variation between genomes.</title>
        <authorList>
            <person name="Yam J."/>
            <person name="Micallef M.L."/>
            <person name="Liu M."/>
            <person name="Djordjevic S.P."/>
            <person name="Bogema D.R."/>
            <person name="Jenkins C."/>
        </authorList>
    </citation>
    <scope>NUCLEOTIDE SEQUENCE</scope>
    <source>
        <strain evidence="4">Goon Nure</strain>
    </source>
</reference>
<accession>A0A976ME95</accession>
<evidence type="ECO:0000256" key="1">
    <source>
        <dbReference type="PROSITE-ProRule" id="PRU00339"/>
    </source>
</evidence>
<dbReference type="GO" id="GO:0005856">
    <property type="term" value="C:cytoskeleton"/>
    <property type="evidence" value="ECO:0007669"/>
    <property type="project" value="TreeGrafter"/>
</dbReference>
<dbReference type="SUPFAM" id="SSF48452">
    <property type="entry name" value="TPR-like"/>
    <property type="match status" value="1"/>
</dbReference>
<dbReference type="GO" id="GO:0051015">
    <property type="term" value="F:actin filament binding"/>
    <property type="evidence" value="ECO:0007669"/>
    <property type="project" value="TreeGrafter"/>
</dbReference>
<feature type="compositionally biased region" description="Basic and acidic residues" evidence="2">
    <location>
        <begin position="1230"/>
        <end position="1250"/>
    </location>
</feature>
<evidence type="ECO:0000256" key="2">
    <source>
        <dbReference type="SAM" id="MobiDB-lite"/>
    </source>
</evidence>
<organism evidence="4 5">
    <name type="scientific">Theileria orientalis</name>
    <dbReference type="NCBI Taxonomy" id="68886"/>
    <lineage>
        <taxon>Eukaryota</taxon>
        <taxon>Sar</taxon>
        <taxon>Alveolata</taxon>
        <taxon>Apicomplexa</taxon>
        <taxon>Aconoidasida</taxon>
        <taxon>Piroplasmida</taxon>
        <taxon>Theileriidae</taxon>
        <taxon>Theileria</taxon>
    </lineage>
</organism>
<feature type="region of interest" description="Disordered" evidence="2">
    <location>
        <begin position="1679"/>
        <end position="1711"/>
    </location>
</feature>
<feature type="compositionally biased region" description="Pro residues" evidence="2">
    <location>
        <begin position="1253"/>
        <end position="1267"/>
    </location>
</feature>
<dbReference type="PANTHER" id="PTHR45920:SF7">
    <property type="entry name" value="FORMIN-G"/>
    <property type="match status" value="1"/>
</dbReference>
<evidence type="ECO:0000313" key="4">
    <source>
        <dbReference type="EMBL" id="UKK02778.2"/>
    </source>
</evidence>
<feature type="region of interest" description="Disordered" evidence="2">
    <location>
        <begin position="998"/>
        <end position="1093"/>
    </location>
</feature>